<accession>A0ABN3G1F4</accession>
<name>A0ABN3G1F4_9ACTN</name>
<protein>
    <submittedName>
        <fullName evidence="1">Uncharacterized protein</fullName>
    </submittedName>
</protein>
<comment type="caution">
    <text evidence="1">The sequence shown here is derived from an EMBL/GenBank/DDBJ whole genome shotgun (WGS) entry which is preliminary data.</text>
</comment>
<proteinExistence type="predicted"/>
<gene>
    <name evidence="1" type="ORF">GCM10010403_39010</name>
</gene>
<reference evidence="1 2" key="1">
    <citation type="journal article" date="2019" name="Int. J. Syst. Evol. Microbiol.">
        <title>The Global Catalogue of Microorganisms (GCM) 10K type strain sequencing project: providing services to taxonomists for standard genome sequencing and annotation.</title>
        <authorList>
            <consortium name="The Broad Institute Genomics Platform"/>
            <consortium name="The Broad Institute Genome Sequencing Center for Infectious Disease"/>
            <person name="Wu L."/>
            <person name="Ma J."/>
        </authorList>
    </citation>
    <scope>NUCLEOTIDE SEQUENCE [LARGE SCALE GENOMIC DNA]</scope>
    <source>
        <strain evidence="1 2">JCM 6238</strain>
    </source>
</reference>
<keyword evidence="2" id="KW-1185">Reference proteome</keyword>
<sequence length="93" mass="9880">MTDRAAFVPPGRPVSSRWDTGAEPAAAEMGLEVSYDDGFTWTAVALDVDHEHGTATAVLHHPEDAAYVSTRMTATDAAGAEVEQTTIWAYGLS</sequence>
<evidence type="ECO:0000313" key="1">
    <source>
        <dbReference type="EMBL" id="GAA2342212.1"/>
    </source>
</evidence>
<organism evidence="1 2">
    <name type="scientific">Glycomyces rutgersensis</name>
    <dbReference type="NCBI Taxonomy" id="58115"/>
    <lineage>
        <taxon>Bacteria</taxon>
        <taxon>Bacillati</taxon>
        <taxon>Actinomycetota</taxon>
        <taxon>Actinomycetes</taxon>
        <taxon>Glycomycetales</taxon>
        <taxon>Glycomycetaceae</taxon>
        <taxon>Glycomyces</taxon>
    </lineage>
</organism>
<dbReference type="EMBL" id="BAAASX010000007">
    <property type="protein sequence ID" value="GAA2342212.1"/>
    <property type="molecule type" value="Genomic_DNA"/>
</dbReference>
<evidence type="ECO:0000313" key="2">
    <source>
        <dbReference type="Proteomes" id="UP001501584"/>
    </source>
</evidence>
<dbReference type="Proteomes" id="UP001501584">
    <property type="component" value="Unassembled WGS sequence"/>
</dbReference>